<feature type="binding site" evidence="5">
    <location>
        <position position="200"/>
    </location>
    <ligand>
        <name>Fe cation</name>
        <dbReference type="ChEBI" id="CHEBI:24875"/>
        <note>catalytic</note>
    </ligand>
</feature>
<dbReference type="InterPro" id="IPR005123">
    <property type="entry name" value="Oxoglu/Fe-dep_dioxygenase_dom"/>
</dbReference>
<keyword evidence="2 8" id="KW-0223">Dioxygenase</keyword>
<keyword evidence="7" id="KW-1185">Reference proteome</keyword>
<keyword evidence="4 5" id="KW-0408">Iron</keyword>
<evidence type="ECO:0000256" key="3">
    <source>
        <dbReference type="ARBA" id="ARBA00023002"/>
    </source>
</evidence>
<evidence type="ECO:0000256" key="2">
    <source>
        <dbReference type="ARBA" id="ARBA00022964"/>
    </source>
</evidence>
<dbReference type="InterPro" id="IPR004574">
    <property type="entry name" value="Alkb"/>
</dbReference>
<feature type="domain" description="Fe2OG dioxygenase" evidence="6">
    <location>
        <begin position="182"/>
        <end position="334"/>
    </location>
</feature>
<dbReference type="GO" id="GO:0005737">
    <property type="term" value="C:cytoplasm"/>
    <property type="evidence" value="ECO:0007669"/>
    <property type="project" value="TreeGrafter"/>
</dbReference>
<accession>A0A6J2TTM8</accession>
<keyword evidence="1 5" id="KW-0479">Metal-binding</keyword>
<dbReference type="RefSeq" id="XP_030378930.1">
    <property type="nucleotide sequence ID" value="XM_030523070.1"/>
</dbReference>
<dbReference type="AlphaFoldDB" id="A0A6J2TTM8"/>
<dbReference type="CTD" id="2768870"/>
<sequence length="346" mass="40017">MFKEAFKYYKAKWPPPDLNGVIDFEEPSKTNHESTLVELQDNVPGLHLSFPPIGLQPPQSWRCYALKSHPGILVIRNPFTVHGQRYWIARSLRDYPRAPNRINLNENLFASDAIKDWWNALQQCDDKDEARRLKISMRWATLGYHHDWDTKVYSETMHTPFPQDLSNLCQYIATVLGFADFEAQAAIVNFYPIGTTLSGHTDHSEPNQTAPLFSFSFGQTAVFLIGGTTREERPSALYLRSGDVLIMSQQSRLCYHAVPRVMKTQEEPWNNLPADDADEKLMKPERKKLRRDFEDNSNVCDMSLYRLVRDDSFWLPYMHYLNDSRININVRQVLPSGVKQLPLPPS</sequence>
<name>A0A6J2TTM8_DROLE</name>
<dbReference type="OrthoDB" id="6614653at2759"/>
<dbReference type="GO" id="GO:0035515">
    <property type="term" value="F:oxidative RNA demethylase activity"/>
    <property type="evidence" value="ECO:0007669"/>
    <property type="project" value="TreeGrafter"/>
</dbReference>
<protein>
    <submittedName>
        <fullName evidence="8">Nucleic acid dioxygenase ALKBH1</fullName>
    </submittedName>
</protein>
<dbReference type="GO" id="GO:0035513">
    <property type="term" value="P:oxidative RNA demethylation"/>
    <property type="evidence" value="ECO:0007669"/>
    <property type="project" value="TreeGrafter"/>
</dbReference>
<dbReference type="PANTHER" id="PTHR16557">
    <property type="entry name" value="ALKYLATED DNA REPAIR PROTEIN ALKB-RELATED"/>
    <property type="match status" value="1"/>
</dbReference>
<dbReference type="Pfam" id="PF13532">
    <property type="entry name" value="2OG-FeII_Oxy_2"/>
    <property type="match status" value="1"/>
</dbReference>
<dbReference type="Gene3D" id="2.60.120.590">
    <property type="entry name" value="Alpha-ketoglutarate-dependent dioxygenase AlkB-like"/>
    <property type="match status" value="1"/>
</dbReference>
<keyword evidence="3" id="KW-0560">Oxidoreductase</keyword>
<dbReference type="InterPro" id="IPR037151">
    <property type="entry name" value="AlkB-like_sf"/>
</dbReference>
<proteinExistence type="predicted"/>
<organism evidence="7 8">
    <name type="scientific">Drosophila lebanonensis</name>
    <name type="common">Fruit fly</name>
    <name type="synonym">Scaptodrosophila lebanonensis</name>
    <dbReference type="NCBI Taxonomy" id="7225"/>
    <lineage>
        <taxon>Eukaryota</taxon>
        <taxon>Metazoa</taxon>
        <taxon>Ecdysozoa</taxon>
        <taxon>Arthropoda</taxon>
        <taxon>Hexapoda</taxon>
        <taxon>Insecta</taxon>
        <taxon>Pterygota</taxon>
        <taxon>Neoptera</taxon>
        <taxon>Endopterygota</taxon>
        <taxon>Diptera</taxon>
        <taxon>Brachycera</taxon>
        <taxon>Muscomorpha</taxon>
        <taxon>Ephydroidea</taxon>
        <taxon>Drosophilidae</taxon>
        <taxon>Scaptodrosophila</taxon>
    </lineage>
</organism>
<dbReference type="GO" id="GO:0005634">
    <property type="term" value="C:nucleus"/>
    <property type="evidence" value="ECO:0007669"/>
    <property type="project" value="TreeGrafter"/>
</dbReference>
<dbReference type="GeneID" id="115627410"/>
<comment type="cofactor">
    <cofactor evidence="5">
        <name>Fe(2+)</name>
        <dbReference type="ChEBI" id="CHEBI:29033"/>
    </cofactor>
    <text evidence="5">Binds 1 Fe(2+) ion per subunit.</text>
</comment>
<evidence type="ECO:0000313" key="8">
    <source>
        <dbReference type="RefSeq" id="XP_030378930.1"/>
    </source>
</evidence>
<evidence type="ECO:0000256" key="4">
    <source>
        <dbReference type="ARBA" id="ARBA00023004"/>
    </source>
</evidence>
<feature type="binding site" evidence="5">
    <location>
        <position position="256"/>
    </location>
    <ligand>
        <name>Fe cation</name>
        <dbReference type="ChEBI" id="CHEBI:24875"/>
        <note>catalytic</note>
    </ligand>
</feature>
<evidence type="ECO:0000313" key="7">
    <source>
        <dbReference type="Proteomes" id="UP000504634"/>
    </source>
</evidence>
<evidence type="ECO:0000259" key="6">
    <source>
        <dbReference type="PROSITE" id="PS51471"/>
    </source>
</evidence>
<dbReference type="PANTHER" id="PTHR16557:SF2">
    <property type="entry name" value="NUCLEIC ACID DIOXYGENASE ALKBH1"/>
    <property type="match status" value="1"/>
</dbReference>
<dbReference type="GO" id="GO:0008198">
    <property type="term" value="F:ferrous iron binding"/>
    <property type="evidence" value="ECO:0007669"/>
    <property type="project" value="TreeGrafter"/>
</dbReference>
<dbReference type="GO" id="GO:0035516">
    <property type="term" value="F:broad specificity oxidative DNA demethylase activity"/>
    <property type="evidence" value="ECO:0007669"/>
    <property type="project" value="TreeGrafter"/>
</dbReference>
<dbReference type="Proteomes" id="UP000504634">
    <property type="component" value="Unplaced"/>
</dbReference>
<dbReference type="PROSITE" id="PS51471">
    <property type="entry name" value="FE2OG_OXY"/>
    <property type="match status" value="1"/>
</dbReference>
<reference evidence="8" key="1">
    <citation type="submission" date="2025-08" db="UniProtKB">
        <authorList>
            <consortium name="RefSeq"/>
        </authorList>
    </citation>
    <scope>IDENTIFICATION</scope>
    <source>
        <strain evidence="8">11010-0011.00</strain>
        <tissue evidence="8">Whole body</tissue>
    </source>
</reference>
<evidence type="ECO:0000256" key="1">
    <source>
        <dbReference type="ARBA" id="ARBA00022723"/>
    </source>
</evidence>
<dbReference type="SUPFAM" id="SSF51197">
    <property type="entry name" value="Clavaminate synthase-like"/>
    <property type="match status" value="1"/>
</dbReference>
<feature type="binding site" evidence="5">
    <location>
        <position position="202"/>
    </location>
    <ligand>
        <name>Fe cation</name>
        <dbReference type="ChEBI" id="CHEBI:24875"/>
        <note>catalytic</note>
    </ligand>
</feature>
<dbReference type="InterPro" id="IPR027450">
    <property type="entry name" value="AlkB-like"/>
</dbReference>
<gene>
    <name evidence="8" type="primary">LOC115627410</name>
</gene>
<evidence type="ECO:0000256" key="5">
    <source>
        <dbReference type="PIRSR" id="PIRSR604574-2"/>
    </source>
</evidence>